<feature type="domain" description="ABC transporter" evidence="6">
    <location>
        <begin position="191"/>
        <end position="455"/>
    </location>
</feature>
<keyword evidence="1" id="KW-0677">Repeat</keyword>
<comment type="caution">
    <text evidence="7">The sequence shown here is derived from an EMBL/GenBank/DDBJ whole genome shotgun (WGS) entry which is preliminary data.</text>
</comment>
<evidence type="ECO:0000259" key="6">
    <source>
        <dbReference type="PROSITE" id="PS50893"/>
    </source>
</evidence>
<dbReference type="InterPro" id="IPR003593">
    <property type="entry name" value="AAA+_ATPase"/>
</dbReference>
<evidence type="ECO:0000256" key="2">
    <source>
        <dbReference type="ARBA" id="ARBA00022741"/>
    </source>
</evidence>
<gene>
    <name evidence="7" type="ORF">INT43_005704</name>
</gene>
<dbReference type="InterPro" id="IPR017871">
    <property type="entry name" value="ABC_transporter-like_CS"/>
</dbReference>
<evidence type="ECO:0000256" key="4">
    <source>
        <dbReference type="ARBA" id="ARBA00022990"/>
    </source>
</evidence>
<dbReference type="OrthoDB" id="2110130at2759"/>
<dbReference type="Pfam" id="PF12848">
    <property type="entry name" value="ABC_tran_Xtn"/>
    <property type="match status" value="1"/>
</dbReference>
<accession>A0A8H7PN54</accession>
<feature type="domain" description="ABC transporter" evidence="6">
    <location>
        <begin position="522"/>
        <end position="730"/>
    </location>
</feature>
<evidence type="ECO:0000313" key="8">
    <source>
        <dbReference type="Proteomes" id="UP000654370"/>
    </source>
</evidence>
<dbReference type="Gene3D" id="3.40.50.300">
    <property type="entry name" value="P-loop containing nucleotide triphosphate hydrolases"/>
    <property type="match status" value="2"/>
</dbReference>
<dbReference type="Pfam" id="PF00005">
    <property type="entry name" value="ABC_tran"/>
    <property type="match status" value="2"/>
</dbReference>
<evidence type="ECO:0000313" key="7">
    <source>
        <dbReference type="EMBL" id="KAG2176464.1"/>
    </source>
</evidence>
<dbReference type="PANTHER" id="PTHR19211">
    <property type="entry name" value="ATP-BINDING TRANSPORT PROTEIN-RELATED"/>
    <property type="match status" value="1"/>
</dbReference>
<dbReference type="PANTHER" id="PTHR19211:SF117">
    <property type="entry name" value="ATP-BINDING CASSETTE SUB-FAMILY F MEMBER 3"/>
    <property type="match status" value="1"/>
</dbReference>
<keyword evidence="3" id="KW-0067">ATP-binding</keyword>
<dbReference type="InterPro" id="IPR027417">
    <property type="entry name" value="P-loop_NTPase"/>
</dbReference>
<dbReference type="FunFam" id="3.40.50.300:FF:000104">
    <property type="entry name" value="ATP-binding cassette sub-family F member 3"/>
    <property type="match status" value="1"/>
</dbReference>
<dbReference type="GO" id="GO:0005524">
    <property type="term" value="F:ATP binding"/>
    <property type="evidence" value="ECO:0007669"/>
    <property type="project" value="UniProtKB-KW"/>
</dbReference>
<dbReference type="InterPro" id="IPR003439">
    <property type="entry name" value="ABC_transporter-like_ATP-bd"/>
</dbReference>
<keyword evidence="2" id="KW-0547">Nucleotide-binding</keyword>
<dbReference type="PROSITE" id="PS50893">
    <property type="entry name" value="ABC_TRANSPORTER_2"/>
    <property type="match status" value="2"/>
</dbReference>
<dbReference type="CDD" id="cd03221">
    <property type="entry name" value="ABCF_EF-3"/>
    <property type="match status" value="2"/>
</dbReference>
<evidence type="ECO:0000256" key="3">
    <source>
        <dbReference type="ARBA" id="ARBA00022840"/>
    </source>
</evidence>
<keyword evidence="8" id="KW-1185">Reference proteome</keyword>
<evidence type="ECO:0000256" key="1">
    <source>
        <dbReference type="ARBA" id="ARBA00022737"/>
    </source>
</evidence>
<evidence type="ECO:0000256" key="5">
    <source>
        <dbReference type="SAM" id="Coils"/>
    </source>
</evidence>
<dbReference type="AlphaFoldDB" id="A0A8H7PN54"/>
<proteinExistence type="predicted"/>
<dbReference type="SUPFAM" id="SSF52540">
    <property type="entry name" value="P-loop containing nucleoside triphosphate hydrolases"/>
    <property type="match status" value="2"/>
</dbReference>
<dbReference type="EMBL" id="JAEPQZ010000010">
    <property type="protein sequence ID" value="KAG2176464.1"/>
    <property type="molecule type" value="Genomic_DNA"/>
</dbReference>
<name>A0A8H7PN54_MORIS</name>
<dbReference type="PROSITE" id="PS00211">
    <property type="entry name" value="ABC_TRANSPORTER_1"/>
    <property type="match status" value="2"/>
</dbReference>
<dbReference type="SMART" id="SM00382">
    <property type="entry name" value="AAA"/>
    <property type="match status" value="2"/>
</dbReference>
<dbReference type="Proteomes" id="UP000654370">
    <property type="component" value="Unassembled WGS sequence"/>
</dbReference>
<feature type="coiled-coil region" evidence="5">
    <location>
        <begin position="298"/>
        <end position="339"/>
    </location>
</feature>
<keyword evidence="4" id="KW-0007">Acetylation</keyword>
<organism evidence="7 8">
    <name type="scientific">Mortierella isabellina</name>
    <name type="common">Filamentous fungus</name>
    <name type="synonym">Umbelopsis isabellina</name>
    <dbReference type="NCBI Taxonomy" id="91625"/>
    <lineage>
        <taxon>Eukaryota</taxon>
        <taxon>Fungi</taxon>
        <taxon>Fungi incertae sedis</taxon>
        <taxon>Mucoromycota</taxon>
        <taxon>Mucoromycotina</taxon>
        <taxon>Umbelopsidomycetes</taxon>
        <taxon>Umbelopsidales</taxon>
        <taxon>Umbelopsidaceae</taxon>
        <taxon>Umbelopsis</taxon>
    </lineage>
</organism>
<reference evidence="7" key="1">
    <citation type="submission" date="2020-12" db="EMBL/GenBank/DDBJ databases">
        <title>Metabolic potential, ecology and presence of endohyphal bacteria is reflected in genomic diversity of Mucoromycotina.</title>
        <authorList>
            <person name="Muszewska A."/>
            <person name="Okrasinska A."/>
            <person name="Steczkiewicz K."/>
            <person name="Drgas O."/>
            <person name="Orlowska M."/>
            <person name="Perlinska-Lenart U."/>
            <person name="Aleksandrzak-Piekarczyk T."/>
            <person name="Szatraj K."/>
            <person name="Zielenkiewicz U."/>
            <person name="Pilsyk S."/>
            <person name="Malc E."/>
            <person name="Mieczkowski P."/>
            <person name="Kruszewska J.S."/>
            <person name="Biernat P."/>
            <person name="Pawlowska J."/>
        </authorList>
    </citation>
    <scope>NUCLEOTIDE SEQUENCE</scope>
    <source>
        <strain evidence="7">WA0000067209</strain>
    </source>
</reference>
<dbReference type="GO" id="GO:0016887">
    <property type="term" value="F:ATP hydrolysis activity"/>
    <property type="evidence" value="ECO:0007669"/>
    <property type="project" value="InterPro"/>
</dbReference>
<dbReference type="InterPro" id="IPR058770">
    <property type="entry name" value="PWI_ABCF3"/>
</dbReference>
<dbReference type="Pfam" id="PF26051">
    <property type="entry name" value="PWI_ABCF3"/>
    <property type="match status" value="1"/>
</dbReference>
<dbReference type="FunFam" id="3.40.50.300:FF:000882">
    <property type="entry name" value="Translation initiation regulator (Gcn20)"/>
    <property type="match status" value="1"/>
</dbReference>
<sequence>MAATEISSLIQKSVPEADDAVLEYITGYLEGNDFADDDEDGIAEVVRPMLLDVGGDEQEVDKLCERLTQILSVNSKSADQPKAALNKLAQPINMASQSHLSATAALTKENVDLQAVRGRTVQSQVDASKLRKAEAKIAAKMAKRQAKSNMSVEYEASKLIKDNEQKALEEAYKMYNPILDYTSTKGKSKDIKLENFDISFAGKRILTDANLTLAFGRRYGLVGKNGIGKSTLLKAMARRELNVPTHISILYVEQEVIGDDTPALDMVLKADVWRTHLMSEEKRLTAEIAILDERSDDEDDTEEAKDAADKKKESLNSELKELYQKLEDIESHKAEARASAILSGLGFDSEQQKRPTREFSGGWRMRISLARALFCKPDCLMLDEPDNMLDIPAIVWLERYLQTWPNTLLVVSHDREFLDEVATDILHQHSEKLEYYKGNYAQFDATREERQKQQIREYQSQMEYRQHLQDFIDKWRYNAKRAPQAQSRLKILEKLPVLEAPEAEKEVTFKFADPDALSAPILQMDGVKFGYVPEKIIINDINLDMRLDSRIAVVGPNGAGKSTMLKILTGDLKPITGIVNRNGRLRIAYFTQHHIDQLDLTKSAVAFMADRYPGKSEEEYRRHLGAFGITGMVGLQVMKTLSGGQKSRVAFACLSLINPHILVLDEPTNHLDLQSIDALQDALAVFKGGVVIVSHDERFINTVCNEIWICEGKKLHKFSGTIKDYKKMIIPKEAP</sequence>
<dbReference type="InterPro" id="IPR032781">
    <property type="entry name" value="ABC_tran_Xtn"/>
</dbReference>
<keyword evidence="5" id="KW-0175">Coiled coil</keyword>
<protein>
    <recommendedName>
        <fullName evidence="6">ABC transporter domain-containing protein</fullName>
    </recommendedName>
</protein>
<dbReference type="InterPro" id="IPR050611">
    <property type="entry name" value="ABCF"/>
</dbReference>